<evidence type="ECO:0000256" key="1">
    <source>
        <dbReference type="SAM" id="Phobius"/>
    </source>
</evidence>
<dbReference type="Gene3D" id="2.170.120.40">
    <property type="entry name" value="YbbR-like domain"/>
    <property type="match status" value="1"/>
</dbReference>
<reference evidence="2" key="1">
    <citation type="submission" date="2022-07" db="EMBL/GenBank/DDBJ databases">
        <title>Taxonomy of Novel Oxalotrophic and Methylotrophic Bacteria.</title>
        <authorList>
            <person name="Sahin N."/>
            <person name="Tani A."/>
        </authorList>
    </citation>
    <scope>NUCLEOTIDE SEQUENCE</scope>
    <source>
        <strain evidence="2">Y10</strain>
    </source>
</reference>
<dbReference type="Proteomes" id="UP001143543">
    <property type="component" value="Unassembled WGS sequence"/>
</dbReference>
<dbReference type="InterPro" id="IPR053154">
    <property type="entry name" value="c-di-AMP_regulator"/>
</dbReference>
<keyword evidence="1" id="KW-0812">Transmembrane</keyword>
<feature type="transmembrane region" description="Helical" evidence="1">
    <location>
        <begin position="21"/>
        <end position="38"/>
    </location>
</feature>
<dbReference type="Pfam" id="PF07949">
    <property type="entry name" value="YbbR"/>
    <property type="match status" value="1"/>
</dbReference>
<dbReference type="EMBL" id="BRVO01000002">
    <property type="protein sequence ID" value="GLB49724.1"/>
    <property type="molecule type" value="Genomic_DNA"/>
</dbReference>
<name>A0ABQ5MK07_9FLAO</name>
<evidence type="ECO:0008006" key="4">
    <source>
        <dbReference type="Google" id="ProtNLM"/>
    </source>
</evidence>
<accession>A0ABQ5MK07</accession>
<keyword evidence="1" id="KW-1133">Transmembrane helix</keyword>
<sequence>MKEKNKKSIKTVIKNKKTATFLVFLGFSSIIWLLIKLSKEYQQNYDVTLKFYETDKQKIITNQTTKTVSVLIKSTGFQLLKYNLTSNEFNIDITDLGDQDIVIDLGNNRYKNAMQRQTFKRSNVLGVTPEKVNVTVDTLTSKEIEVIPTVQLIYRNGYQLSDSVKVSPNFITAYGPSEFLDSLSTVNTEYISLEDVFDDFEKTVKLTPAKNKEINYSQNTVTISGSVERFSEKVFELPVRFINVPDHVSIKSFPEAVKVVCKGNIEELKAASVNDFDLICDYNNIDSTSTFVKTKVRTKPKNIDVVKINDDNFQVLIRKM</sequence>
<evidence type="ECO:0000313" key="2">
    <source>
        <dbReference type="EMBL" id="GLB49724.1"/>
    </source>
</evidence>
<protein>
    <recommendedName>
        <fullName evidence="4">YbbR-like protein</fullName>
    </recommendedName>
</protein>
<dbReference type="RefSeq" id="WP_281765350.1">
    <property type="nucleotide sequence ID" value="NZ_BRVO01000002.1"/>
</dbReference>
<keyword evidence="3" id="KW-1185">Reference proteome</keyword>
<proteinExistence type="predicted"/>
<organism evidence="2 3">
    <name type="scientific">Neptunitalea lumnitzerae</name>
    <dbReference type="NCBI Taxonomy" id="2965509"/>
    <lineage>
        <taxon>Bacteria</taxon>
        <taxon>Pseudomonadati</taxon>
        <taxon>Bacteroidota</taxon>
        <taxon>Flavobacteriia</taxon>
        <taxon>Flavobacteriales</taxon>
        <taxon>Flavobacteriaceae</taxon>
        <taxon>Neptunitalea</taxon>
    </lineage>
</organism>
<comment type="caution">
    <text evidence="2">The sequence shown here is derived from an EMBL/GenBank/DDBJ whole genome shotgun (WGS) entry which is preliminary data.</text>
</comment>
<evidence type="ECO:0000313" key="3">
    <source>
        <dbReference type="Proteomes" id="UP001143543"/>
    </source>
</evidence>
<dbReference type="Gene3D" id="2.170.120.30">
    <property type="match status" value="1"/>
</dbReference>
<dbReference type="PANTHER" id="PTHR37804">
    <property type="entry name" value="CDAA REGULATORY PROTEIN CDAR"/>
    <property type="match status" value="1"/>
</dbReference>
<dbReference type="PANTHER" id="PTHR37804:SF1">
    <property type="entry name" value="CDAA REGULATORY PROTEIN CDAR"/>
    <property type="match status" value="1"/>
</dbReference>
<gene>
    <name evidence="2" type="ORF">Y10_20920</name>
</gene>
<keyword evidence="1" id="KW-0472">Membrane</keyword>
<dbReference type="InterPro" id="IPR012505">
    <property type="entry name" value="YbbR"/>
</dbReference>